<dbReference type="PROSITE" id="PS50042">
    <property type="entry name" value="CNMP_BINDING_3"/>
    <property type="match status" value="1"/>
</dbReference>
<name>A0A135WJN1_9FLAO</name>
<gene>
    <name evidence="2" type="ORF">AU378_05030</name>
</gene>
<protein>
    <submittedName>
        <fullName evidence="2">cAMP-binding protein</fullName>
    </submittedName>
</protein>
<dbReference type="InterPro" id="IPR018490">
    <property type="entry name" value="cNMP-bd_dom_sf"/>
</dbReference>
<dbReference type="CDD" id="cd00038">
    <property type="entry name" value="CAP_ED"/>
    <property type="match status" value="1"/>
</dbReference>
<dbReference type="SUPFAM" id="SSF51206">
    <property type="entry name" value="cAMP-binding domain-like"/>
    <property type="match status" value="1"/>
</dbReference>
<comment type="caution">
    <text evidence="2">The sequence shown here is derived from an EMBL/GenBank/DDBJ whole genome shotgun (WGS) entry which is preliminary data.</text>
</comment>
<evidence type="ECO:0000313" key="3">
    <source>
        <dbReference type="Proteomes" id="UP000070513"/>
    </source>
</evidence>
<reference evidence="2 3" key="2">
    <citation type="journal article" date="2016" name="Genome Announc.">
        <title>Draft Genome Sequence of a Biocontrol Rhizobacterium, Chryseobacterium kwangjuense Strain KJ1R5, Isolated from Pepper (Capsicum annuum).</title>
        <authorList>
            <person name="Jeong J.J."/>
            <person name="Park H."/>
            <person name="Park B.H."/>
            <person name="Mannaa M."/>
            <person name="Sang M.K."/>
            <person name="Choi I.G."/>
            <person name="Kim K.D."/>
        </authorList>
    </citation>
    <scope>NUCLEOTIDE SEQUENCE [LARGE SCALE GENOMIC DNA]</scope>
    <source>
        <strain evidence="2 3">KJ1R5</strain>
    </source>
</reference>
<dbReference type="OrthoDB" id="758145at2"/>
<evidence type="ECO:0000259" key="1">
    <source>
        <dbReference type="PROSITE" id="PS50042"/>
    </source>
</evidence>
<dbReference type="AlphaFoldDB" id="A0A135WJN1"/>
<reference evidence="3" key="1">
    <citation type="submission" date="2015-12" db="EMBL/GenBank/DDBJ databases">
        <title>Genome sequence of a biocontrol rhizobacterium Chryseobacterium kwangjuense strain KJ1R5 isolated from pepper (Capsicum annuum L.).</title>
        <authorList>
            <person name="Jeong J.-J."/>
            <person name="Park H."/>
            <person name="Mannaa M."/>
            <person name="Sang M.K."/>
            <person name="Choi I.-G."/>
            <person name="Kim K.D."/>
        </authorList>
    </citation>
    <scope>NUCLEOTIDE SEQUENCE [LARGE SCALE GENOMIC DNA]</scope>
    <source>
        <strain evidence="3">KJ1R5</strain>
    </source>
</reference>
<dbReference type="RefSeq" id="WP_062648632.1">
    <property type="nucleotide sequence ID" value="NZ_LPUR01000001.1"/>
</dbReference>
<evidence type="ECO:0000313" key="2">
    <source>
        <dbReference type="EMBL" id="KXH85119.1"/>
    </source>
</evidence>
<feature type="domain" description="Cyclic nucleotide-binding" evidence="1">
    <location>
        <begin position="5"/>
        <end position="112"/>
    </location>
</feature>
<dbReference type="EMBL" id="LPUR01000001">
    <property type="protein sequence ID" value="KXH85119.1"/>
    <property type="molecule type" value="Genomic_DNA"/>
</dbReference>
<proteinExistence type="predicted"/>
<dbReference type="Pfam" id="PF00027">
    <property type="entry name" value="cNMP_binding"/>
    <property type="match status" value="1"/>
</dbReference>
<dbReference type="Proteomes" id="UP000070513">
    <property type="component" value="Unassembled WGS sequence"/>
</dbReference>
<sequence>MIEQFFRSFELFPEQEIKDFLQLFEVRKMYKNDFFVQEGENCTEIAFIVSGIFRSYYLSDEGKDITYCFRFPNQMMAAYSSFISGCPSRENMQAITDADLLILKKDAVDQLVKDDLNWTQFLKKIAEQEYLELEKRFFQLQRDTAAKRYEILLGTQPDYVQTIPLQYLASYLGITQRHLSRIRKDVSL</sequence>
<dbReference type="InterPro" id="IPR014710">
    <property type="entry name" value="RmlC-like_jellyroll"/>
</dbReference>
<accession>A0A135WJN1</accession>
<dbReference type="InterPro" id="IPR000595">
    <property type="entry name" value="cNMP-bd_dom"/>
</dbReference>
<dbReference type="Gene3D" id="2.60.120.10">
    <property type="entry name" value="Jelly Rolls"/>
    <property type="match status" value="1"/>
</dbReference>
<organism evidence="2 3">
    <name type="scientific">Chryseobacterium kwangjuense</name>
    <dbReference type="NCBI Taxonomy" id="267125"/>
    <lineage>
        <taxon>Bacteria</taxon>
        <taxon>Pseudomonadati</taxon>
        <taxon>Bacteroidota</taxon>
        <taxon>Flavobacteriia</taxon>
        <taxon>Flavobacteriales</taxon>
        <taxon>Weeksellaceae</taxon>
        <taxon>Chryseobacterium group</taxon>
        <taxon>Chryseobacterium</taxon>
    </lineage>
</organism>